<evidence type="ECO:0000313" key="1">
    <source>
        <dbReference type="EMBL" id="QQG36495.1"/>
    </source>
</evidence>
<gene>
    <name evidence="1" type="ORF">HYS17_01500</name>
</gene>
<sequence length="138" mass="15425">MSGSYRFLNMSRLAQFFTVLALGGAVGVASVEYFLDNTPSLSVEGRRIKHDILERLANSGVRTDPFDDCAAHYIAHQQSERQTVRESFRQRASAEGVVEDEIARVIGADQAKDAPYALYVFMACRSGRKPEVFDPKMF</sequence>
<organism evidence="1 2">
    <name type="scientific">Micavibrio aeruginosavorus</name>
    <dbReference type="NCBI Taxonomy" id="349221"/>
    <lineage>
        <taxon>Bacteria</taxon>
        <taxon>Pseudomonadati</taxon>
        <taxon>Bdellovibrionota</taxon>
        <taxon>Bdellovibrionia</taxon>
        <taxon>Bdellovibrionales</taxon>
        <taxon>Pseudobdellovibrionaceae</taxon>
        <taxon>Micavibrio</taxon>
    </lineage>
</organism>
<evidence type="ECO:0000313" key="2">
    <source>
        <dbReference type="Proteomes" id="UP000595362"/>
    </source>
</evidence>
<dbReference type="AlphaFoldDB" id="A0A7T5R2W9"/>
<proteinExistence type="predicted"/>
<accession>A0A7T5R2W9</accession>
<protein>
    <submittedName>
        <fullName evidence="1">Uncharacterized protein</fullName>
    </submittedName>
</protein>
<dbReference type="Proteomes" id="UP000595362">
    <property type="component" value="Chromosome"/>
</dbReference>
<dbReference type="EMBL" id="CP066681">
    <property type="protein sequence ID" value="QQG36495.1"/>
    <property type="molecule type" value="Genomic_DNA"/>
</dbReference>
<reference evidence="1 2" key="1">
    <citation type="submission" date="2020-07" db="EMBL/GenBank/DDBJ databases">
        <title>Huge and variable diversity of episymbiotic CPR bacteria and DPANN archaea in groundwater ecosystems.</title>
        <authorList>
            <person name="He C.Y."/>
            <person name="Keren R."/>
            <person name="Whittaker M."/>
            <person name="Farag I.F."/>
            <person name="Doudna J."/>
            <person name="Cate J.H.D."/>
            <person name="Banfield J.F."/>
        </authorList>
    </citation>
    <scope>NUCLEOTIDE SEQUENCE [LARGE SCALE GENOMIC DNA]</scope>
    <source>
        <strain evidence="1">NC_groundwater_70_Ag_B-0.1um_54_66</strain>
    </source>
</reference>
<name>A0A7T5R2W9_9BACT</name>